<dbReference type="CDD" id="cd06240">
    <property type="entry name" value="M14-like"/>
    <property type="match status" value="1"/>
</dbReference>
<evidence type="ECO:0000313" key="8">
    <source>
        <dbReference type="EMBL" id="OGG05557.1"/>
    </source>
</evidence>
<organism evidence="8 9">
    <name type="scientific">Candidatus Glassbacteria bacterium RIFCSPLOWO2_12_FULL_58_11</name>
    <dbReference type="NCBI Taxonomy" id="1817867"/>
    <lineage>
        <taxon>Bacteria</taxon>
        <taxon>Candidatus Glassiibacteriota</taxon>
    </lineage>
</organism>
<reference evidence="8 9" key="1">
    <citation type="journal article" date="2016" name="Nat. Commun.">
        <title>Thousands of microbial genomes shed light on interconnected biogeochemical processes in an aquifer system.</title>
        <authorList>
            <person name="Anantharaman K."/>
            <person name="Brown C.T."/>
            <person name="Hug L.A."/>
            <person name="Sharon I."/>
            <person name="Castelle C.J."/>
            <person name="Probst A.J."/>
            <person name="Thomas B.C."/>
            <person name="Singh A."/>
            <person name="Wilkins M.J."/>
            <person name="Karaoz U."/>
            <person name="Brodie E.L."/>
            <person name="Williams K.H."/>
            <person name="Hubbard S.S."/>
            <person name="Banfield J.F."/>
        </authorList>
    </citation>
    <scope>NUCLEOTIDE SEQUENCE [LARGE SCALE GENOMIC DNA]</scope>
</reference>
<evidence type="ECO:0000256" key="1">
    <source>
        <dbReference type="ARBA" id="ARBA00001947"/>
    </source>
</evidence>
<comment type="similarity">
    <text evidence="2">Belongs to the peptidase M14 family.</text>
</comment>
<evidence type="ECO:0000256" key="5">
    <source>
        <dbReference type="ARBA" id="ARBA00022833"/>
    </source>
</evidence>
<keyword evidence="4" id="KW-0378">Hydrolase</keyword>
<dbReference type="PANTHER" id="PTHR11705">
    <property type="entry name" value="PROTEASE FAMILY M14 CARBOXYPEPTIDASE A,B"/>
    <property type="match status" value="1"/>
</dbReference>
<evidence type="ECO:0000256" key="4">
    <source>
        <dbReference type="ARBA" id="ARBA00022801"/>
    </source>
</evidence>
<accession>A0A1F5Z047</accession>
<proteinExistence type="inferred from homology"/>
<dbReference type="Gene3D" id="3.40.630.10">
    <property type="entry name" value="Zn peptidases"/>
    <property type="match status" value="1"/>
</dbReference>
<evidence type="ECO:0000256" key="6">
    <source>
        <dbReference type="ARBA" id="ARBA00023049"/>
    </source>
</evidence>
<dbReference type="GO" id="GO:0005615">
    <property type="term" value="C:extracellular space"/>
    <property type="evidence" value="ECO:0007669"/>
    <property type="project" value="TreeGrafter"/>
</dbReference>
<dbReference type="GO" id="GO:0008270">
    <property type="term" value="F:zinc ion binding"/>
    <property type="evidence" value="ECO:0007669"/>
    <property type="project" value="InterPro"/>
</dbReference>
<dbReference type="InterPro" id="IPR000834">
    <property type="entry name" value="Peptidase_M14"/>
</dbReference>
<feature type="domain" description="Peptidase M14" evidence="7">
    <location>
        <begin position="80"/>
        <end position="242"/>
    </location>
</feature>
<keyword evidence="3" id="KW-0645">Protease</keyword>
<gene>
    <name evidence="8" type="ORF">A3F83_04070</name>
</gene>
<dbReference type="AlphaFoldDB" id="A0A1F5Z047"/>
<sequence>MTLRAKDMNFGWVFLLRPPAARILKLLEDNLSSRRFFSLCLWTALATLIKVSALTALTSPEEFLGFRVGADYKLARYDRIIQYLEKLSQETGKVRYETVGRSTLGEPLVLTVISTAENMQNLKRYRDIARGLSDPRTLNANEAEILAGQGKVFLLLLCNQHSSEIASSNMALELAYDLAAGEDPELEKALEDVIVMLIPSANPDGQEMIVDYYDKYVGTPYEGGNLPWLYHHYAGHDDNRDWFMLNLAENDALVDVFYGNWQAQVLVDVHQMGMTGVRMFVPPFFDPPNPNNHLLIWNQIELLGAFMKFCLAEAGKKGVISNAIYSGWYQGSVRPNATQHNITALLTESAGVQIASPVYVDPAELEGTDKGLPEYGVRMNFTDPWPGGWWRLRDIVEYQLVAFKGLVKVCSDNRRKLLRNFYRMGAETVDLPSQGAPYAYLIPPEQRDPGSTSRMLKIFLRTRCEIQRSVIPFNAGNREWPAGTLVIKTGQPYGRFVKDLLEVKKYPDLRKYPGGPPQPPYDNAAWTLPLLMGVEVEEIREPFVTQLEPLSALQSPDSSTKTSPALLDCRDNNSYRAVNLLLKNKVKVSQIGQPVSTSGKTLPAGCFLAEGKTEELEEVARKTGAGFIPLEWRLVVPRRQLKQGKIGLYQGFVPSTDEGWTRYILDRFEFNYESLTNDRVRKGNLFKDYAVIILPGPDKDGIVKGDDSEFTPPEYRGGIGRDGIRELKEFVIKGGTLIAIKEACRLPVEEFDIPVHEELRGVADSEFFCPGSMLKLEVDNSHPLGYGMPEKGACYFVDALPLGTDVPKAGGPDRRVVARYGSEDILLSGWIIGERKIHGLPAVVQVNLGQGHVVLCGIGVQERAQSWGTFKLLFNAIFDGYR</sequence>
<dbReference type="SUPFAM" id="SSF53187">
    <property type="entry name" value="Zn-dependent exopeptidases"/>
    <property type="match status" value="1"/>
</dbReference>
<keyword evidence="6" id="KW-0482">Metalloprotease</keyword>
<evidence type="ECO:0000313" key="9">
    <source>
        <dbReference type="Proteomes" id="UP000179129"/>
    </source>
</evidence>
<evidence type="ECO:0000256" key="2">
    <source>
        <dbReference type="ARBA" id="ARBA00005988"/>
    </source>
</evidence>
<comment type="cofactor">
    <cofactor evidence="1">
        <name>Zn(2+)</name>
        <dbReference type="ChEBI" id="CHEBI:29105"/>
    </cofactor>
</comment>
<dbReference type="InterPro" id="IPR029062">
    <property type="entry name" value="Class_I_gatase-like"/>
</dbReference>
<dbReference type="EMBL" id="MFIX01000043">
    <property type="protein sequence ID" value="OGG05557.1"/>
    <property type="molecule type" value="Genomic_DNA"/>
</dbReference>
<name>A0A1F5Z047_9BACT</name>
<dbReference type="PANTHER" id="PTHR11705:SF143">
    <property type="entry name" value="SLL0236 PROTEIN"/>
    <property type="match status" value="1"/>
</dbReference>
<keyword evidence="5" id="KW-0862">Zinc</keyword>
<dbReference type="Pfam" id="PF00246">
    <property type="entry name" value="Peptidase_M14"/>
    <property type="match status" value="1"/>
</dbReference>
<protein>
    <recommendedName>
        <fullName evidence="7">Peptidase M14 domain-containing protein</fullName>
    </recommendedName>
</protein>
<comment type="caution">
    <text evidence="8">The sequence shown here is derived from an EMBL/GenBank/DDBJ whole genome shotgun (WGS) entry which is preliminary data.</text>
</comment>
<evidence type="ECO:0000256" key="3">
    <source>
        <dbReference type="ARBA" id="ARBA00022670"/>
    </source>
</evidence>
<dbReference type="GO" id="GO:0004181">
    <property type="term" value="F:metallocarboxypeptidase activity"/>
    <property type="evidence" value="ECO:0007669"/>
    <property type="project" value="InterPro"/>
</dbReference>
<dbReference type="Proteomes" id="UP000179129">
    <property type="component" value="Unassembled WGS sequence"/>
</dbReference>
<dbReference type="STRING" id="1817867.A3F83_04070"/>
<dbReference type="SUPFAM" id="SSF52317">
    <property type="entry name" value="Class I glutamine amidotransferase-like"/>
    <property type="match status" value="1"/>
</dbReference>
<evidence type="ECO:0000259" key="7">
    <source>
        <dbReference type="Pfam" id="PF00246"/>
    </source>
</evidence>
<dbReference type="GO" id="GO:0006508">
    <property type="term" value="P:proteolysis"/>
    <property type="evidence" value="ECO:0007669"/>
    <property type="project" value="UniProtKB-KW"/>
</dbReference>